<evidence type="ECO:0000313" key="2">
    <source>
        <dbReference type="Proteomes" id="UP001444071"/>
    </source>
</evidence>
<accession>A0ABV0WXR2</accession>
<organism evidence="1 2">
    <name type="scientific">Xenotaenia resolanae</name>
    <dbReference type="NCBI Taxonomy" id="208358"/>
    <lineage>
        <taxon>Eukaryota</taxon>
        <taxon>Metazoa</taxon>
        <taxon>Chordata</taxon>
        <taxon>Craniata</taxon>
        <taxon>Vertebrata</taxon>
        <taxon>Euteleostomi</taxon>
        <taxon>Actinopterygii</taxon>
        <taxon>Neopterygii</taxon>
        <taxon>Teleostei</taxon>
        <taxon>Neoteleostei</taxon>
        <taxon>Acanthomorphata</taxon>
        <taxon>Ovalentaria</taxon>
        <taxon>Atherinomorphae</taxon>
        <taxon>Cyprinodontiformes</taxon>
        <taxon>Goodeidae</taxon>
        <taxon>Xenotaenia</taxon>
    </lineage>
</organism>
<dbReference type="Proteomes" id="UP001444071">
    <property type="component" value="Unassembled WGS sequence"/>
</dbReference>
<evidence type="ECO:0000313" key="1">
    <source>
        <dbReference type="EMBL" id="MEQ2274428.1"/>
    </source>
</evidence>
<proteinExistence type="predicted"/>
<dbReference type="EMBL" id="JAHRIM010078946">
    <property type="protein sequence ID" value="MEQ2274428.1"/>
    <property type="molecule type" value="Genomic_DNA"/>
</dbReference>
<sequence>MFYFPAGKPISGTRRLDVNKECKEEPFGVSPKWEDPYQVLLTTARAVKIAERSTWIHLNFVKRSFWLKAPPGEVIYSLIIGWTQTFRGWRDPKVSEENEDTGTT</sequence>
<name>A0ABV0WXR2_9TELE</name>
<dbReference type="Gene3D" id="2.30.30.850">
    <property type="match status" value="1"/>
</dbReference>
<comment type="caution">
    <text evidence="1">The sequence shown here is derived from an EMBL/GenBank/DDBJ whole genome shotgun (WGS) entry which is preliminary data.</text>
</comment>
<keyword evidence="2" id="KW-1185">Reference proteome</keyword>
<protein>
    <submittedName>
        <fullName evidence="1">Uncharacterized protein</fullName>
    </submittedName>
</protein>
<reference evidence="1 2" key="1">
    <citation type="submission" date="2021-06" db="EMBL/GenBank/DDBJ databases">
        <authorList>
            <person name="Palmer J.M."/>
        </authorList>
    </citation>
    <scope>NUCLEOTIDE SEQUENCE [LARGE SCALE GENOMIC DNA]</scope>
    <source>
        <strain evidence="1 2">XR_2019</strain>
        <tissue evidence="1">Muscle</tissue>
    </source>
</reference>
<gene>
    <name evidence="1" type="ORF">XENORESO_021338</name>
</gene>